<dbReference type="NCBIfam" id="NF008847">
    <property type="entry name" value="PRK11886.1-2"/>
    <property type="match status" value="1"/>
</dbReference>
<dbReference type="PANTHER" id="PTHR12835:SF5">
    <property type="entry name" value="BIOTIN--PROTEIN LIGASE"/>
    <property type="match status" value="1"/>
</dbReference>
<dbReference type="Pfam" id="PF08279">
    <property type="entry name" value="HTH_11"/>
    <property type="match status" value="1"/>
</dbReference>
<dbReference type="NCBIfam" id="TIGR00121">
    <property type="entry name" value="birA_ligase"/>
    <property type="match status" value="1"/>
</dbReference>
<protein>
    <recommendedName>
        <fullName evidence="6">Bifunctional ligase/repressor BirA</fullName>
    </recommendedName>
    <alternativeName>
        <fullName evidence="6">Biotin operon repressor</fullName>
    </alternativeName>
    <alternativeName>
        <fullName evidence="6">Biotin--[acetyl-CoA-carboxylase] ligase</fullName>
        <ecNumber evidence="6">6.3.4.15</ecNumber>
    </alternativeName>
    <alternativeName>
        <fullName evidence="6">Biotin--protein ligase</fullName>
    </alternativeName>
    <alternativeName>
        <fullName evidence="6">Biotin-[acetyl-CoA carboxylase] synthetase</fullName>
    </alternativeName>
</protein>
<dbReference type="SUPFAM" id="SSF55681">
    <property type="entry name" value="Class II aaRS and biotin synthetases"/>
    <property type="match status" value="1"/>
</dbReference>
<dbReference type="EC" id="6.3.4.15" evidence="6"/>
<dbReference type="Pfam" id="PF03099">
    <property type="entry name" value="BPL_LplA_LipB"/>
    <property type="match status" value="1"/>
</dbReference>
<dbReference type="GO" id="GO:0003677">
    <property type="term" value="F:DNA binding"/>
    <property type="evidence" value="ECO:0007669"/>
    <property type="project" value="UniProtKB-UniRule"/>
</dbReference>
<dbReference type="Gene3D" id="2.30.30.100">
    <property type="match status" value="1"/>
</dbReference>
<dbReference type="RefSeq" id="WP_011494620.1">
    <property type="nucleotide sequence ID" value="NC_007954.1"/>
</dbReference>
<proteinExistence type="inferred from homology"/>
<keyword evidence="3 6" id="KW-0067">ATP-binding</keyword>
<feature type="binding site" evidence="6">
    <location>
        <position position="183"/>
    </location>
    <ligand>
        <name>biotin</name>
        <dbReference type="ChEBI" id="CHEBI:57586"/>
    </ligand>
</feature>
<dbReference type="InterPro" id="IPR036388">
    <property type="entry name" value="WH-like_DNA-bd_sf"/>
</dbReference>
<keyword evidence="6" id="KW-0678">Repressor</keyword>
<evidence type="ECO:0000256" key="6">
    <source>
        <dbReference type="HAMAP-Rule" id="MF_00978"/>
    </source>
</evidence>
<feature type="DNA-binding region" description="H-T-H motif" evidence="6">
    <location>
        <begin position="23"/>
        <end position="42"/>
    </location>
</feature>
<evidence type="ECO:0000256" key="2">
    <source>
        <dbReference type="ARBA" id="ARBA00022741"/>
    </source>
</evidence>
<dbReference type="GO" id="GO:0006355">
    <property type="term" value="P:regulation of DNA-templated transcription"/>
    <property type="evidence" value="ECO:0007669"/>
    <property type="project" value="UniProtKB-UniRule"/>
</dbReference>
<keyword evidence="6" id="KW-0238">DNA-binding</keyword>
<dbReference type="Gene3D" id="3.30.930.10">
    <property type="entry name" value="Bira Bifunctional Protein, Domain 2"/>
    <property type="match status" value="1"/>
</dbReference>
<dbReference type="InterPro" id="IPR008988">
    <property type="entry name" value="Transcriptional_repressor_C"/>
</dbReference>
<evidence type="ECO:0000313" key="9">
    <source>
        <dbReference type="Proteomes" id="UP000001982"/>
    </source>
</evidence>
<keyword evidence="2 6" id="KW-0547">Nucleotide-binding</keyword>
<comment type="function">
    <text evidence="6">Acts both as a biotin--[acetyl-CoA-carboxylase] ligase and a biotin-operon repressor. In the presence of ATP, BirA activates biotin to form the BirA-biotinyl-5'-adenylate (BirA-bio-5'-AMP or holoBirA) complex. HoloBirA can either transfer the biotinyl moiety to the biotin carboxyl carrier protein (BCCP) subunit of acetyl-CoA carboxylase, or bind to the biotin operator site and inhibit transcription of the operon.</text>
</comment>
<dbReference type="AlphaFoldDB" id="Q12SX5"/>
<dbReference type="InterPro" id="IPR004408">
    <property type="entry name" value="Biotin_CoA_COase_ligase"/>
</dbReference>
<keyword evidence="4 6" id="KW-0092">Biotin</keyword>
<accession>Q12SX5</accession>
<feature type="binding site" evidence="6">
    <location>
        <position position="112"/>
    </location>
    <ligand>
        <name>biotin</name>
        <dbReference type="ChEBI" id="CHEBI:57586"/>
    </ligand>
</feature>
<dbReference type="GO" id="GO:0005524">
    <property type="term" value="F:ATP binding"/>
    <property type="evidence" value="ECO:0007669"/>
    <property type="project" value="UniProtKB-UniRule"/>
</dbReference>
<dbReference type="Proteomes" id="UP000001982">
    <property type="component" value="Chromosome"/>
</dbReference>
<feature type="binding site" evidence="6">
    <location>
        <begin position="89"/>
        <end position="91"/>
    </location>
    <ligand>
        <name>biotin</name>
        <dbReference type="ChEBI" id="CHEBI:57586"/>
    </ligand>
</feature>
<dbReference type="InterPro" id="IPR003142">
    <property type="entry name" value="BPL_C"/>
</dbReference>
<sequence>MSIQWHNKRQILALLSSDHFVSGEQLAQELAISRSAIQQQIEAMGEFGIDIYSVKGKGYKLATPICLLDETQLLQQLSNRCFYFNDIPSTNAFMLTHGQELKSGDICLAEYQSAGRGRRGRQWLSPYGHHIYASLYWRLEQGMPQAMGLSLVVACSIVTVLKQMGVSGLGLKWPNDIYLNDKKLAGILIELINSAEQACQLVIGFGINMSMSASQGELIDQPWSDLSTLESMPDKTELVIAVHKQLKQDLKRFEAAGLKDFIDAWQADDIFMGREVSLLMAPNEVTGIYKGIDEQGAVLLQTAQGLQAFVGGEISLRATNKMA</sequence>
<feature type="binding site" evidence="6">
    <location>
        <begin position="116"/>
        <end position="118"/>
    </location>
    <ligand>
        <name>biotin</name>
        <dbReference type="ChEBI" id="CHEBI:57586"/>
    </ligand>
</feature>
<dbReference type="eggNOG" id="COG1654">
    <property type="taxonomic scope" value="Bacteria"/>
</dbReference>
<dbReference type="Pfam" id="PF02237">
    <property type="entry name" value="BPL_C"/>
    <property type="match status" value="1"/>
</dbReference>
<reference evidence="8 9" key="1">
    <citation type="submission" date="2006-03" db="EMBL/GenBank/DDBJ databases">
        <title>Complete sequence of Shewanella denitrificans OS217.</title>
        <authorList>
            <consortium name="US DOE Joint Genome Institute"/>
            <person name="Copeland A."/>
            <person name="Lucas S."/>
            <person name="Lapidus A."/>
            <person name="Barry K."/>
            <person name="Detter J.C."/>
            <person name="Glavina del Rio T."/>
            <person name="Hammon N."/>
            <person name="Israni S."/>
            <person name="Dalin E."/>
            <person name="Tice H."/>
            <person name="Pitluck S."/>
            <person name="Brettin T."/>
            <person name="Bruce D."/>
            <person name="Han C."/>
            <person name="Tapia R."/>
            <person name="Gilna P."/>
            <person name="Kiss H."/>
            <person name="Schmutz J."/>
            <person name="Larimer F."/>
            <person name="Land M."/>
            <person name="Hauser L."/>
            <person name="Kyrpides N."/>
            <person name="Lykidis A."/>
            <person name="Richardson P."/>
        </authorList>
    </citation>
    <scope>NUCLEOTIDE SEQUENCE [LARGE SCALE GENOMIC DNA]</scope>
    <source>
        <strain evidence="9">OS217 / ATCC BAA-1090 / DSM 15013</strain>
    </source>
</reference>
<dbReference type="GO" id="GO:0004077">
    <property type="term" value="F:biotin--[biotin carboxyl-carrier protein] ligase activity"/>
    <property type="evidence" value="ECO:0007669"/>
    <property type="project" value="UniProtKB-UniRule"/>
</dbReference>
<dbReference type="HAMAP" id="MF_00978">
    <property type="entry name" value="Bifunct_BirA"/>
    <property type="match status" value="1"/>
</dbReference>
<evidence type="ECO:0000259" key="7">
    <source>
        <dbReference type="PROSITE" id="PS51733"/>
    </source>
</evidence>
<dbReference type="SUPFAM" id="SSF46785">
    <property type="entry name" value="Winged helix' DNA-binding domain"/>
    <property type="match status" value="1"/>
</dbReference>
<dbReference type="OrthoDB" id="9807064at2"/>
<organism evidence="8 9">
    <name type="scientific">Shewanella denitrificans (strain OS217 / ATCC BAA-1090 / DSM 15013)</name>
    <dbReference type="NCBI Taxonomy" id="318161"/>
    <lineage>
        <taxon>Bacteria</taxon>
        <taxon>Pseudomonadati</taxon>
        <taxon>Pseudomonadota</taxon>
        <taxon>Gammaproteobacteria</taxon>
        <taxon>Alteromonadales</taxon>
        <taxon>Shewanellaceae</taxon>
        <taxon>Shewanella</taxon>
    </lineage>
</organism>
<dbReference type="InterPro" id="IPR013196">
    <property type="entry name" value="HTH_11"/>
</dbReference>
<keyword evidence="6" id="KW-0804">Transcription</keyword>
<dbReference type="KEGG" id="sdn:Sden_0154"/>
<feature type="domain" description="BPL/LPL catalytic" evidence="7">
    <location>
        <begin position="76"/>
        <end position="262"/>
    </location>
</feature>
<comment type="catalytic activity">
    <reaction evidence="5 6">
        <text>biotin + L-lysyl-[protein] + ATP = N(6)-biotinyl-L-lysyl-[protein] + AMP + diphosphate + H(+)</text>
        <dbReference type="Rhea" id="RHEA:11756"/>
        <dbReference type="Rhea" id="RHEA-COMP:9752"/>
        <dbReference type="Rhea" id="RHEA-COMP:10505"/>
        <dbReference type="ChEBI" id="CHEBI:15378"/>
        <dbReference type="ChEBI" id="CHEBI:29969"/>
        <dbReference type="ChEBI" id="CHEBI:30616"/>
        <dbReference type="ChEBI" id="CHEBI:33019"/>
        <dbReference type="ChEBI" id="CHEBI:57586"/>
        <dbReference type="ChEBI" id="CHEBI:83144"/>
        <dbReference type="ChEBI" id="CHEBI:456215"/>
        <dbReference type="EC" id="6.3.4.15"/>
    </reaction>
</comment>
<evidence type="ECO:0000256" key="4">
    <source>
        <dbReference type="ARBA" id="ARBA00023267"/>
    </source>
</evidence>
<keyword evidence="9" id="KW-1185">Reference proteome</keyword>
<dbReference type="HOGENOM" id="CLU_051096_4_0_6"/>
<name>Q12SX5_SHEDO</name>
<dbReference type="SUPFAM" id="SSF50037">
    <property type="entry name" value="C-terminal domain of transcriptional repressors"/>
    <property type="match status" value="1"/>
</dbReference>
<comment type="similarity">
    <text evidence="6">Belongs to the biotin--protein ligase family.</text>
</comment>
<dbReference type="InterPro" id="IPR045864">
    <property type="entry name" value="aa-tRNA-synth_II/BPL/LPL"/>
</dbReference>
<dbReference type="PROSITE" id="PS51733">
    <property type="entry name" value="BPL_LPL_CATALYTIC"/>
    <property type="match status" value="1"/>
</dbReference>
<dbReference type="InterPro" id="IPR036390">
    <property type="entry name" value="WH_DNA-bd_sf"/>
</dbReference>
<dbReference type="GO" id="GO:0005737">
    <property type="term" value="C:cytoplasm"/>
    <property type="evidence" value="ECO:0007669"/>
    <property type="project" value="TreeGrafter"/>
</dbReference>
<evidence type="ECO:0000313" key="8">
    <source>
        <dbReference type="EMBL" id="ABE53451.1"/>
    </source>
</evidence>
<dbReference type="Gene3D" id="1.10.10.10">
    <property type="entry name" value="Winged helix-like DNA-binding domain superfamily/Winged helix DNA-binding domain"/>
    <property type="match status" value="1"/>
</dbReference>
<evidence type="ECO:0000256" key="5">
    <source>
        <dbReference type="ARBA" id="ARBA00047846"/>
    </source>
</evidence>
<evidence type="ECO:0000256" key="1">
    <source>
        <dbReference type="ARBA" id="ARBA00022598"/>
    </source>
</evidence>
<keyword evidence="6" id="KW-0805">Transcription regulation</keyword>
<dbReference type="NCBIfam" id="NF008850">
    <property type="entry name" value="PRK11886.1-5"/>
    <property type="match status" value="1"/>
</dbReference>
<dbReference type="eggNOG" id="COG0340">
    <property type="taxonomic scope" value="Bacteria"/>
</dbReference>
<dbReference type="InterPro" id="IPR004143">
    <property type="entry name" value="BPL_LPL_catalytic"/>
</dbReference>
<dbReference type="PANTHER" id="PTHR12835">
    <property type="entry name" value="BIOTIN PROTEIN LIGASE"/>
    <property type="match status" value="1"/>
</dbReference>
<dbReference type="EMBL" id="CP000302">
    <property type="protein sequence ID" value="ABE53451.1"/>
    <property type="molecule type" value="Genomic_DNA"/>
</dbReference>
<evidence type="ECO:0000256" key="3">
    <source>
        <dbReference type="ARBA" id="ARBA00022840"/>
    </source>
</evidence>
<dbReference type="STRING" id="318161.Sden_0154"/>
<gene>
    <name evidence="6" type="primary">birA</name>
    <name evidence="8" type="ordered locus">Sden_0154</name>
</gene>
<dbReference type="InterPro" id="IPR030855">
    <property type="entry name" value="Bifunct_BirA"/>
</dbReference>
<dbReference type="CDD" id="cd16442">
    <property type="entry name" value="BPL"/>
    <property type="match status" value="1"/>
</dbReference>
<keyword evidence="1 6" id="KW-0436">Ligase</keyword>